<dbReference type="InterPro" id="IPR034364">
    <property type="entry name" value="PABP_RRM1"/>
</dbReference>
<dbReference type="InterPro" id="IPR003954">
    <property type="entry name" value="RRM_euk-type"/>
</dbReference>
<evidence type="ECO:0000256" key="2">
    <source>
        <dbReference type="ARBA" id="ARBA00004496"/>
    </source>
</evidence>
<feature type="compositionally biased region" description="Low complexity" evidence="15">
    <location>
        <begin position="633"/>
        <end position="655"/>
    </location>
</feature>
<evidence type="ECO:0000256" key="5">
    <source>
        <dbReference type="ARBA" id="ARBA00022490"/>
    </source>
</evidence>
<feature type="domain" description="RRM" evidence="16">
    <location>
        <begin position="50"/>
        <end position="128"/>
    </location>
</feature>
<dbReference type="PROSITE" id="PS51309">
    <property type="entry name" value="PABC"/>
    <property type="match status" value="1"/>
</dbReference>
<dbReference type="GO" id="GO:0060211">
    <property type="term" value="P:regulation of nuclear-transcribed mRNA poly(A) tail shortening"/>
    <property type="evidence" value="ECO:0007669"/>
    <property type="project" value="EnsemblFungi"/>
</dbReference>
<dbReference type="InterPro" id="IPR012677">
    <property type="entry name" value="Nucleotide-bd_a/b_plait_sf"/>
</dbReference>
<keyword evidence="19" id="KW-1185">Reference proteome</keyword>
<dbReference type="GO" id="GO:0071014">
    <property type="term" value="C:post-mRNA release spliceosomal complex"/>
    <property type="evidence" value="ECO:0007669"/>
    <property type="project" value="EnsemblFungi"/>
</dbReference>
<dbReference type="InterPro" id="IPR006515">
    <property type="entry name" value="PABP_1234"/>
</dbReference>
<evidence type="ECO:0000256" key="3">
    <source>
        <dbReference type="ARBA" id="ARBA00008557"/>
    </source>
</evidence>
<keyword evidence="5 14" id="KW-0963">Cytoplasm</keyword>
<keyword evidence="8" id="KW-0509">mRNA transport</keyword>
<evidence type="ECO:0000256" key="14">
    <source>
        <dbReference type="RuleBase" id="RU362004"/>
    </source>
</evidence>
<dbReference type="SUPFAM" id="SSF63570">
    <property type="entry name" value="PABC (PABP) domain"/>
    <property type="match status" value="1"/>
</dbReference>
<evidence type="ECO:0000259" key="17">
    <source>
        <dbReference type="PROSITE" id="PS51309"/>
    </source>
</evidence>
<evidence type="ECO:0000256" key="15">
    <source>
        <dbReference type="SAM" id="MobiDB-lite"/>
    </source>
</evidence>
<reference evidence="19" key="1">
    <citation type="submission" date="2016-02" db="EMBL/GenBank/DDBJ databases">
        <title>Comparative genomics of biotechnologically important yeasts.</title>
        <authorList>
            <consortium name="DOE Joint Genome Institute"/>
            <person name="Riley R."/>
            <person name="Haridas S."/>
            <person name="Wolfe K.H."/>
            <person name="Lopes M.R."/>
            <person name="Hittinger C.T."/>
            <person name="Goker M."/>
            <person name="Salamov A."/>
            <person name="Wisecaver J."/>
            <person name="Long T.M."/>
            <person name="Aerts A.L."/>
            <person name="Barry K."/>
            <person name="Choi C."/>
            <person name="Clum A."/>
            <person name="Coughlan A.Y."/>
            <person name="Deshpande S."/>
            <person name="Douglass A.P."/>
            <person name="Hanson S.J."/>
            <person name="Klenk H.-P."/>
            <person name="Labutti K."/>
            <person name="Lapidus A."/>
            <person name="Lindquist E."/>
            <person name="Lipzen A."/>
            <person name="Meier-Kolthoff J.P."/>
            <person name="Ohm R.A."/>
            <person name="Otillar R.P."/>
            <person name="Pangilinan J."/>
            <person name="Peng Y."/>
            <person name="Rokas A."/>
            <person name="Rosa C.A."/>
            <person name="Scheuner C."/>
            <person name="Sibirny A.A."/>
            <person name="Slot J.C."/>
            <person name="Stielow J.B."/>
            <person name="Sun H."/>
            <person name="Kurtzman C.P."/>
            <person name="Blackwell M."/>
            <person name="Jeffries T.W."/>
            <person name="Grigoriev I.V."/>
        </authorList>
    </citation>
    <scope>NUCLEOTIDE SEQUENCE [LARGE SCALE GENOMIC DNA]</scope>
    <source>
        <strain evidence="19">NRRL Y-17796</strain>
    </source>
</reference>
<dbReference type="SMART" id="SM00360">
    <property type="entry name" value="RRM"/>
    <property type="match status" value="4"/>
</dbReference>
<feature type="domain" description="RRM" evidence="16">
    <location>
        <begin position="231"/>
        <end position="308"/>
    </location>
</feature>
<dbReference type="CDD" id="cd12378">
    <property type="entry name" value="RRM1_I_PABPs"/>
    <property type="match status" value="1"/>
</dbReference>
<dbReference type="FunFam" id="3.30.70.330:FF:000211">
    <property type="entry name" value="Polyadenylate-binding protein"/>
    <property type="match status" value="1"/>
</dbReference>
<keyword evidence="11" id="KW-0539">Nucleus</keyword>
<evidence type="ECO:0000256" key="11">
    <source>
        <dbReference type="ARBA" id="ARBA00023242"/>
    </source>
</evidence>
<dbReference type="SMART" id="SM00517">
    <property type="entry name" value="PolyA"/>
    <property type="match status" value="1"/>
</dbReference>
<evidence type="ECO:0000256" key="4">
    <source>
        <dbReference type="ARBA" id="ARBA00022448"/>
    </source>
</evidence>
<evidence type="ECO:0000256" key="6">
    <source>
        <dbReference type="ARBA" id="ARBA00022664"/>
    </source>
</evidence>
<dbReference type="GO" id="GO:0008428">
    <property type="term" value="F:ribonuclease inhibitor activity"/>
    <property type="evidence" value="ECO:0007669"/>
    <property type="project" value="EnsemblFungi"/>
</dbReference>
<keyword evidence="7" id="KW-0677">Repeat</keyword>
<evidence type="ECO:0000256" key="12">
    <source>
        <dbReference type="ARBA" id="ARBA00024761"/>
    </source>
</evidence>
<keyword evidence="4" id="KW-0813">Transport</keyword>
<dbReference type="FunFam" id="3.30.70.330:FF:000003">
    <property type="entry name" value="Polyadenylate-binding protein"/>
    <property type="match status" value="1"/>
</dbReference>
<dbReference type="InterPro" id="IPR002004">
    <property type="entry name" value="PABP_HYD_C"/>
</dbReference>
<dbReference type="InterPro" id="IPR035979">
    <property type="entry name" value="RBD_domain_sf"/>
</dbReference>
<dbReference type="GO" id="GO:0140693">
    <property type="term" value="F:molecular condensate scaffold activity"/>
    <property type="evidence" value="ECO:0007669"/>
    <property type="project" value="EnsemblFungi"/>
</dbReference>
<feature type="compositionally biased region" description="Polar residues" evidence="15">
    <location>
        <begin position="15"/>
        <end position="27"/>
    </location>
</feature>
<evidence type="ECO:0000256" key="1">
    <source>
        <dbReference type="ARBA" id="ARBA00004123"/>
    </source>
</evidence>
<dbReference type="SMART" id="SM00361">
    <property type="entry name" value="RRM_1"/>
    <property type="match status" value="4"/>
</dbReference>
<dbReference type="NCBIfam" id="TIGR01628">
    <property type="entry name" value="PABP-1234"/>
    <property type="match status" value="1"/>
</dbReference>
<evidence type="ECO:0000259" key="16">
    <source>
        <dbReference type="PROSITE" id="PS50102"/>
    </source>
</evidence>
<dbReference type="FunFam" id="3.30.70.330:FF:000384">
    <property type="entry name" value="Polyadenylate-binding protein"/>
    <property type="match status" value="1"/>
</dbReference>
<dbReference type="GO" id="GO:0005840">
    <property type="term" value="C:ribosome"/>
    <property type="evidence" value="ECO:0007669"/>
    <property type="project" value="EnsemblFungi"/>
</dbReference>
<dbReference type="CDD" id="cd12381">
    <property type="entry name" value="RRM4_I_PABPs"/>
    <property type="match status" value="1"/>
</dbReference>
<dbReference type="GO" id="GO:0000289">
    <property type="term" value="P:nuclear-transcribed mRNA poly(A) tail shortening"/>
    <property type="evidence" value="ECO:0007669"/>
    <property type="project" value="EnsemblFungi"/>
</dbReference>
<comment type="subcellular location">
    <subcellularLocation>
        <location evidence="2 14">Cytoplasm</location>
    </subcellularLocation>
    <subcellularLocation>
        <location evidence="1">Nucleus</location>
    </subcellularLocation>
</comment>
<dbReference type="InterPro" id="IPR045305">
    <property type="entry name" value="RRM2_I_PABPs"/>
</dbReference>
<protein>
    <recommendedName>
        <fullName evidence="14">Polyadenylate-binding protein</fullName>
        <shortName evidence="14">PABP</shortName>
    </recommendedName>
</protein>
<dbReference type="GO" id="GO:0051028">
    <property type="term" value="P:mRNA transport"/>
    <property type="evidence" value="ECO:0007669"/>
    <property type="project" value="UniProtKB-KW"/>
</dbReference>
<dbReference type="SUPFAM" id="SSF54928">
    <property type="entry name" value="RNA-binding domain, RBD"/>
    <property type="match status" value="2"/>
</dbReference>
<comment type="similarity">
    <text evidence="3 14">Belongs to the polyadenylate-binding protein type-1 family.</text>
</comment>
<evidence type="ECO:0000256" key="13">
    <source>
        <dbReference type="PROSITE-ProRule" id="PRU00176"/>
    </source>
</evidence>
<organism evidence="18 19">
    <name type="scientific">Tortispora caseinolytica NRRL Y-17796</name>
    <dbReference type="NCBI Taxonomy" id="767744"/>
    <lineage>
        <taxon>Eukaryota</taxon>
        <taxon>Fungi</taxon>
        <taxon>Dikarya</taxon>
        <taxon>Ascomycota</taxon>
        <taxon>Saccharomycotina</taxon>
        <taxon>Trigonopsidomycetes</taxon>
        <taxon>Trigonopsidales</taxon>
        <taxon>Trigonopsidaceae</taxon>
        <taxon>Tortispora</taxon>
    </lineage>
</organism>
<evidence type="ECO:0000256" key="8">
    <source>
        <dbReference type="ARBA" id="ARBA00022816"/>
    </source>
</evidence>
<dbReference type="EMBL" id="KV453844">
    <property type="protein sequence ID" value="ODV88461.1"/>
    <property type="molecule type" value="Genomic_DNA"/>
</dbReference>
<name>A0A1E4T9Q8_9ASCO</name>
<dbReference type="FunFam" id="3.30.70.330:FF:000648">
    <property type="entry name" value="Polyadenylate-binding protein"/>
    <property type="match status" value="1"/>
</dbReference>
<feature type="compositionally biased region" description="Low complexity" evidence="15">
    <location>
        <begin position="28"/>
        <end position="42"/>
    </location>
</feature>
<accession>A0A1E4T9Q8</accession>
<keyword evidence="9" id="KW-0810">Translation regulation</keyword>
<evidence type="ECO:0000256" key="9">
    <source>
        <dbReference type="ARBA" id="ARBA00022845"/>
    </source>
</evidence>
<dbReference type="OrthoDB" id="19742at2759"/>
<dbReference type="GO" id="GO:0006446">
    <property type="term" value="P:regulation of translational initiation"/>
    <property type="evidence" value="ECO:0007669"/>
    <property type="project" value="EnsemblFungi"/>
</dbReference>
<dbReference type="InterPro" id="IPR036053">
    <property type="entry name" value="PABP-dom"/>
</dbReference>
<evidence type="ECO:0000256" key="10">
    <source>
        <dbReference type="ARBA" id="ARBA00022884"/>
    </source>
</evidence>
<evidence type="ECO:0000313" key="19">
    <source>
        <dbReference type="Proteomes" id="UP000095023"/>
    </source>
</evidence>
<dbReference type="PROSITE" id="PS50102">
    <property type="entry name" value="RRM"/>
    <property type="match status" value="4"/>
</dbReference>
<dbReference type="Pfam" id="PF00076">
    <property type="entry name" value="RRM_1"/>
    <property type="match status" value="4"/>
</dbReference>
<dbReference type="GO" id="GO:0008143">
    <property type="term" value="F:poly(A) binding"/>
    <property type="evidence" value="ECO:0007669"/>
    <property type="project" value="EnsemblFungi"/>
</dbReference>
<feature type="domain" description="PABC" evidence="17">
    <location>
        <begin position="555"/>
        <end position="632"/>
    </location>
</feature>
<feature type="region of interest" description="Disordered" evidence="15">
    <location>
        <begin position="516"/>
        <end position="550"/>
    </location>
</feature>
<feature type="compositionally biased region" description="Pro residues" evidence="15">
    <location>
        <begin position="533"/>
        <end position="543"/>
    </location>
</feature>
<feature type="domain" description="RRM" evidence="16">
    <location>
        <begin position="334"/>
        <end position="411"/>
    </location>
</feature>
<dbReference type="GO" id="GO:0010494">
    <property type="term" value="C:cytoplasmic stress granule"/>
    <property type="evidence" value="ECO:0007669"/>
    <property type="project" value="EnsemblFungi"/>
</dbReference>
<sequence>MSAEVESATEAIKNLSVQEPASGESATQAPAQPENGEAAAAAAATQPASASLYVGELDPSVTEAQLFEIFNQVGLVASIRVCRDAVSRQSLGYAYVNYQKMSDGERAIEELNYTPIKGRPCRIMWSQRDPKLRRDGAGNIFIKNLDPSIDNKALHDTFSTFGKILSCKIATDEYGVSKGYGFVHYESAESAESAITHINGMLLNDQKVYVGHHISKKERQSKVEELKANFTNIYVKNIDPSMTQQAFEEMFSKYGNVTSAVLSTDAEGNSRGFGFVNFEKHEEAAKAVEELNDKEINGKKLYVGRAQKKHEREEELRKQYEAMRLEKLNKYQGVNLYVKNLDDDIDDEALVKEFESFGHITSAKVMTDDNGKSRGFGFVCFSAPEEASKAISEMHERMVHGKPLYVALALRKDIRRSQLEQQAAARNQLRMQQQGMPGQFMGAPMFYGGQQPGFVPPGGRPGMMGPQGQQMMMPQMAMGGRPGMPPQQWAGRGPNGQPMPVYGVPAMYNGYPGAMPGQPGPNVRPGQPGQPGMRPPMPMPMQPGQPGAPVQLDSATLLANLNAQRGKPELQKQLLGQAIFNKVAPHYEPELAGKITTKLLELDDKIVPLFDDEAAFQSKVQETFSSLYGNEGGAPKEAAEESAAAAATPAAEASS</sequence>
<feature type="domain" description="RRM" evidence="16">
    <location>
        <begin position="138"/>
        <end position="215"/>
    </location>
</feature>
<feature type="region of interest" description="Disordered" evidence="15">
    <location>
        <begin position="627"/>
        <end position="655"/>
    </location>
</feature>
<gene>
    <name evidence="18" type="ORF">CANCADRAFT_70868</name>
</gene>
<keyword evidence="6" id="KW-0507">mRNA processing</keyword>
<dbReference type="PANTHER" id="PTHR24012">
    <property type="entry name" value="RNA BINDING PROTEIN"/>
    <property type="match status" value="1"/>
</dbReference>
<keyword evidence="10 13" id="KW-0694">RNA-binding</keyword>
<dbReference type="Pfam" id="PF00658">
    <property type="entry name" value="MLLE"/>
    <property type="match status" value="1"/>
</dbReference>
<feature type="region of interest" description="Disordered" evidence="15">
    <location>
        <begin position="1"/>
        <end position="42"/>
    </location>
</feature>
<dbReference type="GO" id="GO:0031124">
    <property type="term" value="P:mRNA 3'-end processing"/>
    <property type="evidence" value="ECO:0007669"/>
    <property type="project" value="EnsemblFungi"/>
</dbReference>
<dbReference type="GO" id="GO:1990841">
    <property type="term" value="F:promoter-specific chromatin binding"/>
    <property type="evidence" value="ECO:0007669"/>
    <property type="project" value="EnsemblFungi"/>
</dbReference>
<dbReference type="Gene3D" id="3.30.70.330">
    <property type="match status" value="4"/>
</dbReference>
<dbReference type="Gene3D" id="1.10.1900.10">
    <property type="entry name" value="c-terminal domain of poly(a) binding protein"/>
    <property type="match status" value="1"/>
</dbReference>
<dbReference type="AlphaFoldDB" id="A0A1E4T9Q8"/>
<proteinExistence type="inferred from homology"/>
<evidence type="ECO:0000256" key="7">
    <source>
        <dbReference type="ARBA" id="ARBA00022737"/>
    </source>
</evidence>
<dbReference type="CDD" id="cd12380">
    <property type="entry name" value="RRM3_I_PABPs"/>
    <property type="match status" value="1"/>
</dbReference>
<dbReference type="InterPro" id="IPR000504">
    <property type="entry name" value="RRM_dom"/>
</dbReference>
<dbReference type="CDD" id="cd12379">
    <property type="entry name" value="RRM2_I_PABPs"/>
    <property type="match status" value="1"/>
</dbReference>
<comment type="function">
    <text evidence="12">Binds the poly(A) tail of mRNA. Appears to be an important mediator of the multiple roles of the poly(A) tail in mRNA biogenesis, stability and translation. In the nucleus, involved in both mRNA cleavage and polyadenylation. Is also required for efficient mRNA export to the cytoplasm. Acts in concert with a poly(A)-specific nuclease (PAN) to affect poly(A) tail shortening, which may occur concomitantly with either nucleocytoplasmic mRNA transport or translational initiation. In the cytoplasm, stimulates translation initiation and regulates mRNA decay through translation termination-coupled poly(A) shortening, probably mediated by PAN.</text>
</comment>
<dbReference type="Proteomes" id="UP000095023">
    <property type="component" value="Unassembled WGS sequence"/>
</dbReference>
<evidence type="ECO:0000313" key="18">
    <source>
        <dbReference type="EMBL" id="ODV88461.1"/>
    </source>
</evidence>